<dbReference type="AlphaFoldDB" id="A0AAV1HZS2"/>
<organism evidence="1 2">
    <name type="scientific">Coccomyxa viridis</name>
    <dbReference type="NCBI Taxonomy" id="1274662"/>
    <lineage>
        <taxon>Eukaryota</taxon>
        <taxon>Viridiplantae</taxon>
        <taxon>Chlorophyta</taxon>
        <taxon>core chlorophytes</taxon>
        <taxon>Trebouxiophyceae</taxon>
        <taxon>Trebouxiophyceae incertae sedis</taxon>
        <taxon>Coccomyxaceae</taxon>
        <taxon>Coccomyxa</taxon>
    </lineage>
</organism>
<dbReference type="InterPro" id="IPR015947">
    <property type="entry name" value="PUA-like_sf"/>
</dbReference>
<name>A0AAV1HZS2_9CHLO</name>
<protein>
    <submittedName>
        <fullName evidence="1">Uncharacterized protein</fullName>
    </submittedName>
</protein>
<dbReference type="Gene3D" id="2.30.130.30">
    <property type="entry name" value="Hypothetical protein"/>
    <property type="match status" value="1"/>
</dbReference>
<evidence type="ECO:0000313" key="2">
    <source>
        <dbReference type="Proteomes" id="UP001314263"/>
    </source>
</evidence>
<gene>
    <name evidence="1" type="ORF">CVIRNUC_003417</name>
</gene>
<dbReference type="Proteomes" id="UP001314263">
    <property type="component" value="Unassembled WGS sequence"/>
</dbReference>
<sequence length="76" mass="8868">MWENDELGFTRTRKTRVDSTAHYSTFRAYLQKEQLSRCLPAAGVTTLAQGVQVYRKYYSEEGERRYGVLALRLSLM</sequence>
<reference evidence="1 2" key="1">
    <citation type="submission" date="2023-10" db="EMBL/GenBank/DDBJ databases">
        <authorList>
            <person name="Maclean D."/>
            <person name="Macfadyen A."/>
        </authorList>
    </citation>
    <scope>NUCLEOTIDE SEQUENCE [LARGE SCALE GENOMIC DNA]</scope>
</reference>
<dbReference type="EMBL" id="CAUYUE010000004">
    <property type="protein sequence ID" value="CAK0767002.1"/>
    <property type="molecule type" value="Genomic_DNA"/>
</dbReference>
<accession>A0AAV1HZS2</accession>
<comment type="caution">
    <text evidence="1">The sequence shown here is derived from an EMBL/GenBank/DDBJ whole genome shotgun (WGS) entry which is preliminary data.</text>
</comment>
<dbReference type="SUPFAM" id="SSF88697">
    <property type="entry name" value="PUA domain-like"/>
    <property type="match status" value="1"/>
</dbReference>
<proteinExistence type="predicted"/>
<keyword evidence="2" id="KW-1185">Reference proteome</keyword>
<evidence type="ECO:0000313" key="1">
    <source>
        <dbReference type="EMBL" id="CAK0767002.1"/>
    </source>
</evidence>